<dbReference type="InterPro" id="IPR006427">
    <property type="entry name" value="Portal_HK97"/>
</dbReference>
<evidence type="ECO:0000313" key="3">
    <source>
        <dbReference type="Proteomes" id="UP000285859"/>
    </source>
</evidence>
<feature type="region of interest" description="Disordered" evidence="1">
    <location>
        <begin position="372"/>
        <end position="392"/>
    </location>
</feature>
<proteinExistence type="predicted"/>
<comment type="caution">
    <text evidence="2">The sequence shown here is derived from an EMBL/GenBank/DDBJ whole genome shotgun (WGS) entry which is preliminary data.</text>
</comment>
<accession>A0A443L354</accession>
<dbReference type="NCBIfam" id="TIGR01537">
    <property type="entry name" value="portal_HK97"/>
    <property type="match status" value="1"/>
</dbReference>
<dbReference type="AlphaFoldDB" id="A0A443L354"/>
<dbReference type="EMBL" id="SAXH01000052">
    <property type="protein sequence ID" value="RWR43607.1"/>
    <property type="molecule type" value="Genomic_DNA"/>
</dbReference>
<organism evidence="2 3">
    <name type="scientific">Lactococcus lactis</name>
    <dbReference type="NCBI Taxonomy" id="1358"/>
    <lineage>
        <taxon>Bacteria</taxon>
        <taxon>Bacillati</taxon>
        <taxon>Bacillota</taxon>
        <taxon>Bacilli</taxon>
        <taxon>Lactobacillales</taxon>
        <taxon>Streptococcaceae</taxon>
        <taxon>Lactococcus</taxon>
    </lineage>
</organism>
<dbReference type="Pfam" id="PF04860">
    <property type="entry name" value="Phage_portal"/>
    <property type="match status" value="1"/>
</dbReference>
<dbReference type="Proteomes" id="UP000285859">
    <property type="component" value="Unassembled WGS sequence"/>
</dbReference>
<name>A0A443L354_9LACT</name>
<protein>
    <submittedName>
        <fullName evidence="2">Phage portal protein</fullName>
    </submittedName>
</protein>
<feature type="compositionally biased region" description="Polar residues" evidence="1">
    <location>
        <begin position="377"/>
        <end position="392"/>
    </location>
</feature>
<evidence type="ECO:0000313" key="2">
    <source>
        <dbReference type="EMBL" id="RWR43607.1"/>
    </source>
</evidence>
<dbReference type="InterPro" id="IPR006944">
    <property type="entry name" value="Phage/GTA_portal"/>
</dbReference>
<dbReference type="RefSeq" id="WP_014735131.1">
    <property type="nucleotide sequence ID" value="NZ_CP070382.1"/>
</dbReference>
<gene>
    <name evidence="2" type="ORF">EO246_12920</name>
</gene>
<dbReference type="GeneID" id="61110081"/>
<sequence length="392" mass="43526">MILPILNFINQTNDPPEVGSVQSYFPDGNDAQIMESLLGDNNEWVSARAALRNSDLFSIILQLSSDLAIVKINAEKKKNQGIIDNPSTNANKHGFWQSMFAQLLLGGEAFAYRWRNANGADMKWEYLRPSQVNTYYFEYENGMYYNITFDDPKIEPILQAPQSDLIHMKLLSIDGGKTGISPLYSLRRESKIQRASDRLTISSLNSSLNVPGVLTVKGGGLLSDKDKASRSRSFMKRSRSGGPVVLDDLEEFTALEIKSNVAQLLSQTDWTSKQYAKVYGLPDSYIGGQGDQQSSIQQISGMYASALNRYLRPAISELEYKLSDHISVNMRPAIDPLGDNYLSTISTATRWGAVAENQATYILQEAGYIPKDLPAPENTNKKTTGQSNEPVP</sequence>
<evidence type="ECO:0000256" key="1">
    <source>
        <dbReference type="SAM" id="MobiDB-lite"/>
    </source>
</evidence>
<reference evidence="2 3" key="1">
    <citation type="submission" date="2019-01" db="EMBL/GenBank/DDBJ databases">
        <title>Whole genome sequence of Lactococcus lactis isolated from cow milk.</title>
        <authorList>
            <person name="Sundararaman A."/>
            <person name="Tamang J.-P."/>
            <person name="Halami P."/>
        </authorList>
    </citation>
    <scope>NUCLEOTIDE SEQUENCE [LARGE SCALE GENOMIC DNA]</scope>
    <source>
        <strain evidence="2 3">C2D</strain>
    </source>
</reference>